<evidence type="ECO:0000313" key="1">
    <source>
        <dbReference type="EMBL" id="KDP25148.1"/>
    </source>
</evidence>
<dbReference type="Proteomes" id="UP000027138">
    <property type="component" value="Unassembled WGS sequence"/>
</dbReference>
<gene>
    <name evidence="1" type="ORF">JCGZ_24248</name>
</gene>
<accession>A0A067JQN9</accession>
<name>A0A067JQN9_JATCU</name>
<evidence type="ECO:0000313" key="2">
    <source>
        <dbReference type="Proteomes" id="UP000027138"/>
    </source>
</evidence>
<reference evidence="1 2" key="1">
    <citation type="journal article" date="2014" name="PLoS ONE">
        <title>Global Analysis of Gene Expression Profiles in Physic Nut (Jatropha curcas L.) Seedlings Exposed to Salt Stress.</title>
        <authorList>
            <person name="Zhang L."/>
            <person name="Zhang C."/>
            <person name="Wu P."/>
            <person name="Chen Y."/>
            <person name="Li M."/>
            <person name="Jiang H."/>
            <person name="Wu G."/>
        </authorList>
    </citation>
    <scope>NUCLEOTIDE SEQUENCE [LARGE SCALE GENOMIC DNA]</scope>
    <source>
        <strain evidence="2">cv. GZQX0401</strain>
        <tissue evidence="1">Young leaves</tissue>
    </source>
</reference>
<keyword evidence="2" id="KW-1185">Reference proteome</keyword>
<sequence>MLETHLVSSYRISPPSSTHVFIADYNEVCQLYKAAHHKLAVARLSNEHRASMAPPASQGRGFQHGECAARGARRRPVIVEETEESGNYVLEDDFIYILRRCHSLLSLFLLFCI</sequence>
<dbReference type="AlphaFoldDB" id="A0A067JQN9"/>
<organism evidence="1 2">
    <name type="scientific">Jatropha curcas</name>
    <name type="common">Barbados nut</name>
    <dbReference type="NCBI Taxonomy" id="180498"/>
    <lineage>
        <taxon>Eukaryota</taxon>
        <taxon>Viridiplantae</taxon>
        <taxon>Streptophyta</taxon>
        <taxon>Embryophyta</taxon>
        <taxon>Tracheophyta</taxon>
        <taxon>Spermatophyta</taxon>
        <taxon>Magnoliopsida</taxon>
        <taxon>eudicotyledons</taxon>
        <taxon>Gunneridae</taxon>
        <taxon>Pentapetalae</taxon>
        <taxon>rosids</taxon>
        <taxon>fabids</taxon>
        <taxon>Malpighiales</taxon>
        <taxon>Euphorbiaceae</taxon>
        <taxon>Crotonoideae</taxon>
        <taxon>Jatropheae</taxon>
        <taxon>Jatropha</taxon>
    </lineage>
</organism>
<proteinExistence type="predicted"/>
<protein>
    <submittedName>
        <fullName evidence="1">Uncharacterized protein</fullName>
    </submittedName>
</protein>
<dbReference type="EMBL" id="KK914998">
    <property type="protein sequence ID" value="KDP25148.1"/>
    <property type="molecule type" value="Genomic_DNA"/>
</dbReference>